<evidence type="ECO:0008006" key="5">
    <source>
        <dbReference type="Google" id="ProtNLM"/>
    </source>
</evidence>
<evidence type="ECO:0000256" key="2">
    <source>
        <dbReference type="ARBA" id="ARBA00022801"/>
    </source>
</evidence>
<proteinExistence type="inferred from homology"/>
<organism evidence="3 4">
    <name type="scientific">Cannabis sativa</name>
    <name type="common">Hemp</name>
    <name type="synonym">Marijuana</name>
    <dbReference type="NCBI Taxonomy" id="3483"/>
    <lineage>
        <taxon>Eukaryota</taxon>
        <taxon>Viridiplantae</taxon>
        <taxon>Streptophyta</taxon>
        <taxon>Embryophyta</taxon>
        <taxon>Tracheophyta</taxon>
        <taxon>Spermatophyta</taxon>
        <taxon>Magnoliopsida</taxon>
        <taxon>eudicotyledons</taxon>
        <taxon>Gunneridae</taxon>
        <taxon>Pentapetalae</taxon>
        <taxon>rosids</taxon>
        <taxon>fabids</taxon>
        <taxon>Rosales</taxon>
        <taxon>Cannabaceae</taxon>
        <taxon>Cannabis</taxon>
    </lineage>
</organism>
<dbReference type="SUPFAM" id="SSF51445">
    <property type="entry name" value="(Trans)glycosidases"/>
    <property type="match status" value="1"/>
</dbReference>
<dbReference type="GO" id="GO:0004553">
    <property type="term" value="F:hydrolase activity, hydrolyzing O-glycosyl compounds"/>
    <property type="evidence" value="ECO:0007669"/>
    <property type="project" value="InterPro"/>
</dbReference>
<dbReference type="GO" id="GO:0005975">
    <property type="term" value="P:carbohydrate metabolic process"/>
    <property type="evidence" value="ECO:0007669"/>
    <property type="project" value="InterPro"/>
</dbReference>
<evidence type="ECO:0000256" key="1">
    <source>
        <dbReference type="ARBA" id="ARBA00010838"/>
    </source>
</evidence>
<dbReference type="Gene3D" id="3.20.20.80">
    <property type="entry name" value="Glycosidases"/>
    <property type="match status" value="1"/>
</dbReference>
<evidence type="ECO:0000313" key="4">
    <source>
        <dbReference type="Proteomes" id="UP000596661"/>
    </source>
</evidence>
<dbReference type="EnsemblPlants" id="novel_model_6922_5bd9a17a">
    <property type="protein sequence ID" value="cds.novel_model_6922_5bd9a17a"/>
    <property type="gene ID" value="novel_gene_3654_5bd9a17a"/>
</dbReference>
<comment type="similarity">
    <text evidence="1">Belongs to the glycosyl hydrolase 1 family.</text>
</comment>
<dbReference type="InterPro" id="IPR017853">
    <property type="entry name" value="GH"/>
</dbReference>
<keyword evidence="2" id="KW-0378">Hydrolase</keyword>
<dbReference type="InterPro" id="IPR001360">
    <property type="entry name" value="Glyco_hydro_1"/>
</dbReference>
<protein>
    <recommendedName>
        <fullName evidence="5">Beta-glucosidase</fullName>
    </recommendedName>
</protein>
<name>A0A803RA43_CANSA</name>
<dbReference type="Proteomes" id="UP000596661">
    <property type="component" value="Unassembled WGS sequence"/>
</dbReference>
<dbReference type="InterPro" id="IPR033132">
    <property type="entry name" value="GH_1_N_CS"/>
</dbReference>
<keyword evidence="4" id="KW-1185">Reference proteome</keyword>
<evidence type="ECO:0000313" key="3">
    <source>
        <dbReference type="EnsemblPlants" id="cds.novel_model_6922_5bd9a17a"/>
    </source>
</evidence>
<dbReference type="Pfam" id="PF00232">
    <property type="entry name" value="Glyco_hydro_1"/>
    <property type="match status" value="1"/>
</dbReference>
<reference evidence="3" key="1">
    <citation type="submission" date="2021-03" db="UniProtKB">
        <authorList>
            <consortium name="EnsemblPlants"/>
        </authorList>
    </citation>
    <scope>IDENTIFICATION</scope>
</reference>
<dbReference type="Gramene" id="novel_model_6922_5bd9a17a">
    <property type="protein sequence ID" value="cds.novel_model_6922_5bd9a17a"/>
    <property type="gene ID" value="novel_gene_3654_5bd9a17a"/>
</dbReference>
<dbReference type="PROSITE" id="PS00653">
    <property type="entry name" value="GLYCOSYL_HYDROL_F1_2"/>
    <property type="match status" value="1"/>
</dbReference>
<accession>A0A803RA43</accession>
<dbReference type="AlphaFoldDB" id="A0A803RA43"/>
<sequence length="72" mass="8017">MMWERRKGEASVTLIVAFGLFQTCFSEINRASFPNGFVFGTASSAFQYEGAVKEDGRGPSVWDTFSHKFGNI</sequence>
<dbReference type="EMBL" id="UZAU01000810">
    <property type="status" value="NOT_ANNOTATED_CDS"/>
    <property type="molecule type" value="Genomic_DNA"/>
</dbReference>